<name>A0A413ICR1_9BACT</name>
<accession>A0A413ICR1</accession>
<evidence type="ECO:0000313" key="4">
    <source>
        <dbReference type="Proteomes" id="UP000283426"/>
    </source>
</evidence>
<dbReference type="SUPFAM" id="SSF50978">
    <property type="entry name" value="WD40 repeat-like"/>
    <property type="match status" value="1"/>
</dbReference>
<reference evidence="4 5" key="1">
    <citation type="submission" date="2018-08" db="EMBL/GenBank/DDBJ databases">
        <title>A genome reference for cultivated species of the human gut microbiota.</title>
        <authorList>
            <person name="Zou Y."/>
            <person name="Xue W."/>
            <person name="Luo G."/>
        </authorList>
    </citation>
    <scope>NUCLEOTIDE SEQUENCE [LARGE SCALE GENOMIC DNA]</scope>
    <source>
        <strain evidence="2 4">AF14-6AC</strain>
        <strain evidence="3 5">OF03-11</strain>
    </source>
</reference>
<dbReference type="InterPro" id="IPR036322">
    <property type="entry name" value="WD40_repeat_dom_sf"/>
</dbReference>
<protein>
    <submittedName>
        <fullName evidence="1">PKD-like family lipoprotein</fullName>
    </submittedName>
</protein>
<evidence type="ECO:0000313" key="1">
    <source>
        <dbReference type="EMBL" id="MCG4961989.1"/>
    </source>
</evidence>
<dbReference type="Proteomes" id="UP001199750">
    <property type="component" value="Unassembled WGS sequence"/>
</dbReference>
<evidence type="ECO:0000313" key="5">
    <source>
        <dbReference type="Proteomes" id="UP000284434"/>
    </source>
</evidence>
<evidence type="ECO:0000313" key="2">
    <source>
        <dbReference type="EMBL" id="RGV22032.1"/>
    </source>
</evidence>
<dbReference type="EMBL" id="QRYW01000033">
    <property type="protein sequence ID" value="RGV22032.1"/>
    <property type="molecule type" value="Genomic_DNA"/>
</dbReference>
<sequence length="522" mass="60971">MKKWYLFFLTIVLIACYDDEGSYSYKELNDVTIGGIIDNDWYNKFTYVDTLRINPKLTLALGGTEDHLKFEWRLMPIKASYNNDSIPSEEQLKKYIIGNEKNLAYPLREQAGDYLGFFWVTDTLTNVSYKKDFFVRLRTAVTDGWMLLCEENGKASLDMVSHISATENIVSRGIWSECDFEFGKPYKLIYNYNRAKSSRLLWCEAGTFDLDKEKLQPSEESDLIYQFGDNPEKVKIAGGGLSRCTDPAREMLITADGDLYFRDARYISLGSIFDFPRNKLKKTSEYFKVSPFVGYKGFWEWPTTTAAILYDETNRRFVMLESKEEYLTELFFIGGDMDYKAETGRDMVHMEGNNEGYVFAVLKEPGRDEYYVYGMVLNGDCKVERSHYMRLNLANSDKITKFAFHPFYRLLFYATEQGDIYQFNMNTPDEKAKKILSFPNEHISVLKFNLLVPYIQYADWEREREKWLIIAGYDKTKEETVSGALRMYEFQEVTSAPKLKMEFTDLGKIVDAAYRFRNDESK</sequence>
<dbReference type="Pfam" id="PF16407">
    <property type="entry name" value="PKD_2"/>
    <property type="match status" value="1"/>
</dbReference>
<dbReference type="InterPro" id="IPR032183">
    <property type="entry name" value="PKD-like"/>
</dbReference>
<reference evidence="1" key="2">
    <citation type="submission" date="2022-01" db="EMBL/GenBank/DDBJ databases">
        <title>Collection of gut derived symbiotic bacterial strains cultured from healthy donors.</title>
        <authorList>
            <person name="Lin H."/>
            <person name="Kohout C."/>
            <person name="Waligurski E."/>
            <person name="Pamer E.G."/>
        </authorList>
    </citation>
    <scope>NUCLEOTIDE SEQUENCE</scope>
    <source>
        <strain evidence="1">DFI.1.149</strain>
    </source>
</reference>
<dbReference type="EMBL" id="QSCO01000009">
    <property type="protein sequence ID" value="RGY07109.1"/>
    <property type="molecule type" value="Genomic_DNA"/>
</dbReference>
<dbReference type="EMBL" id="JAKNDN010000053">
    <property type="protein sequence ID" value="MCG4961989.1"/>
    <property type="molecule type" value="Genomic_DNA"/>
</dbReference>
<comment type="caution">
    <text evidence="3">The sequence shown here is derived from an EMBL/GenBank/DDBJ whole genome shotgun (WGS) entry which is preliminary data.</text>
</comment>
<dbReference type="Proteomes" id="UP000283426">
    <property type="component" value="Unassembled WGS sequence"/>
</dbReference>
<evidence type="ECO:0000313" key="3">
    <source>
        <dbReference type="EMBL" id="RGY07109.1"/>
    </source>
</evidence>
<proteinExistence type="predicted"/>
<dbReference type="RefSeq" id="WP_046404705.1">
    <property type="nucleotide sequence ID" value="NZ_JABWDG010000037.1"/>
</dbReference>
<organism evidence="3 5">
    <name type="scientific">Odoribacter splanchnicus</name>
    <dbReference type="NCBI Taxonomy" id="28118"/>
    <lineage>
        <taxon>Bacteria</taxon>
        <taxon>Pseudomonadati</taxon>
        <taxon>Bacteroidota</taxon>
        <taxon>Bacteroidia</taxon>
        <taxon>Bacteroidales</taxon>
        <taxon>Odoribacteraceae</taxon>
        <taxon>Odoribacter</taxon>
    </lineage>
</organism>
<dbReference type="PROSITE" id="PS51257">
    <property type="entry name" value="PROKAR_LIPOPROTEIN"/>
    <property type="match status" value="1"/>
</dbReference>
<dbReference type="Proteomes" id="UP000284434">
    <property type="component" value="Unassembled WGS sequence"/>
</dbReference>
<gene>
    <name evidence="2" type="ORF">DWW24_14500</name>
    <name evidence="3" type="ORF">DXA53_07650</name>
    <name evidence="1" type="ORF">L0P03_19415</name>
</gene>
<keyword evidence="1" id="KW-0449">Lipoprotein</keyword>
<dbReference type="AlphaFoldDB" id="A0A413ICR1"/>